<accession>A0A345BW83</accession>
<keyword evidence="6" id="KW-0456">Lyase</keyword>
<dbReference type="GO" id="GO:0051539">
    <property type="term" value="F:4 iron, 4 sulfur cluster binding"/>
    <property type="evidence" value="ECO:0007669"/>
    <property type="project" value="UniProtKB-KW"/>
</dbReference>
<dbReference type="NCBIfam" id="TIGR00722">
    <property type="entry name" value="ttdA_fumA_fumB"/>
    <property type="match status" value="1"/>
</dbReference>
<gene>
    <name evidence="8" type="ORF">DT065_03720</name>
</gene>
<name>A0A345BW83_9BACI</name>
<dbReference type="NCBIfam" id="NF004885">
    <property type="entry name" value="PRK06246.1"/>
    <property type="match status" value="1"/>
</dbReference>
<dbReference type="OrthoDB" id="9798978at2"/>
<evidence type="ECO:0000256" key="2">
    <source>
        <dbReference type="ARBA" id="ARBA00022485"/>
    </source>
</evidence>
<dbReference type="PANTHER" id="PTHR30389:SF17">
    <property type="entry name" value="L(+)-TARTRATE DEHYDRATASE SUBUNIT ALPHA-RELATED"/>
    <property type="match status" value="1"/>
</dbReference>
<organism evidence="8 9">
    <name type="scientific">Salicibibacter kimchii</name>
    <dbReference type="NCBI Taxonomy" id="2099786"/>
    <lineage>
        <taxon>Bacteria</taxon>
        <taxon>Bacillati</taxon>
        <taxon>Bacillota</taxon>
        <taxon>Bacilli</taxon>
        <taxon>Bacillales</taxon>
        <taxon>Bacillaceae</taxon>
        <taxon>Salicibibacter</taxon>
    </lineage>
</organism>
<dbReference type="RefSeq" id="WP_114370997.1">
    <property type="nucleotide sequence ID" value="NZ_CP031092.1"/>
</dbReference>
<keyword evidence="5" id="KW-0411">Iron-sulfur</keyword>
<evidence type="ECO:0000256" key="4">
    <source>
        <dbReference type="ARBA" id="ARBA00023004"/>
    </source>
</evidence>
<dbReference type="Pfam" id="PF05681">
    <property type="entry name" value="Fumerase"/>
    <property type="match status" value="1"/>
</dbReference>
<keyword evidence="4" id="KW-0408">Iron</keyword>
<dbReference type="GO" id="GO:0046872">
    <property type="term" value="F:metal ion binding"/>
    <property type="evidence" value="ECO:0007669"/>
    <property type="project" value="UniProtKB-KW"/>
</dbReference>
<feature type="domain" description="Fe-S hydro-lyase tartrate dehydratase alpha-type catalytic" evidence="7">
    <location>
        <begin position="11"/>
        <end position="278"/>
    </location>
</feature>
<keyword evidence="3" id="KW-0479">Metal-binding</keyword>
<evidence type="ECO:0000256" key="6">
    <source>
        <dbReference type="ARBA" id="ARBA00023239"/>
    </source>
</evidence>
<dbReference type="KEGG" id="rue:DT065_03720"/>
<evidence type="ECO:0000313" key="8">
    <source>
        <dbReference type="EMBL" id="AXF55214.1"/>
    </source>
</evidence>
<comment type="similarity">
    <text evidence="1">Belongs to the class-I fumarase family.</text>
</comment>
<dbReference type="InterPro" id="IPR051208">
    <property type="entry name" value="Class-I_Fumarase/Tartrate_DH"/>
</dbReference>
<keyword evidence="2" id="KW-0004">4Fe-4S</keyword>
<dbReference type="PANTHER" id="PTHR30389">
    <property type="entry name" value="FUMARATE HYDRATASE-RELATED"/>
    <property type="match status" value="1"/>
</dbReference>
<evidence type="ECO:0000313" key="9">
    <source>
        <dbReference type="Proteomes" id="UP000252100"/>
    </source>
</evidence>
<dbReference type="EMBL" id="CP031092">
    <property type="protein sequence ID" value="AXF55214.1"/>
    <property type="molecule type" value="Genomic_DNA"/>
</dbReference>
<keyword evidence="9" id="KW-1185">Reference proteome</keyword>
<dbReference type="AlphaFoldDB" id="A0A345BW83"/>
<evidence type="ECO:0000259" key="7">
    <source>
        <dbReference type="Pfam" id="PF05681"/>
    </source>
</evidence>
<evidence type="ECO:0000256" key="5">
    <source>
        <dbReference type="ARBA" id="ARBA00023014"/>
    </source>
</evidence>
<dbReference type="InterPro" id="IPR004646">
    <property type="entry name" value="Fe-S_hydro-lyase_TtdA-typ_cat"/>
</dbReference>
<evidence type="ECO:0000256" key="3">
    <source>
        <dbReference type="ARBA" id="ARBA00022723"/>
    </source>
</evidence>
<sequence length="280" mass="30650">MRDIHVDTITENVVAMCQSASFDLGDDMIRAFQSSLKTEKSEIGQDVLTQLLDNAEIAEQERIPMCQDTGVAVFFIEMGYDCKITGGDLYDAINQGVSQGYGDGYLRQSIVRDPLDRKNTGDNTPAITYVEMVEGDQLRIRFTAKGGGAENMSRLQMLKPSDGLEGIEDFVMESVRLAGPNACPPMIVGVGIGGSFEKSAYIAKKSLLRPVGERHEEERIASLEEEWMEKCNRLGIGPQGMGGTTTALDVKIEVHPCHIAALPVAVNIQCHANRHKEVTL</sequence>
<dbReference type="GO" id="GO:0016829">
    <property type="term" value="F:lyase activity"/>
    <property type="evidence" value="ECO:0007669"/>
    <property type="project" value="UniProtKB-KW"/>
</dbReference>
<reference evidence="8 9" key="1">
    <citation type="journal article" date="2018" name="J. Microbiol.">
        <title>Salicibibacter kimchii gen. nov., sp. nov., a moderately halophilic and alkalitolerant bacterium in the family Bacillaceae, isolated from kimchi.</title>
        <authorList>
            <person name="Jang J.Y."/>
            <person name="Oh Y.J."/>
            <person name="Lim S.K."/>
            <person name="Park H.K."/>
            <person name="Lee C."/>
            <person name="Kim J.Y."/>
            <person name="Lee M.A."/>
            <person name="Choi H.J."/>
        </authorList>
    </citation>
    <scope>NUCLEOTIDE SEQUENCE [LARGE SCALE GENOMIC DNA]</scope>
    <source>
        <strain evidence="8 9">NKC1-1</strain>
    </source>
</reference>
<proteinExistence type="inferred from homology"/>
<protein>
    <submittedName>
        <fullName evidence="8">Fumarate hydratase</fullName>
    </submittedName>
</protein>
<dbReference type="Proteomes" id="UP000252100">
    <property type="component" value="Chromosome"/>
</dbReference>
<evidence type="ECO:0000256" key="1">
    <source>
        <dbReference type="ARBA" id="ARBA00008876"/>
    </source>
</evidence>